<accession>A0A162QQJ0</accession>
<evidence type="ECO:0000259" key="6">
    <source>
        <dbReference type="SMART" id="SM01032"/>
    </source>
</evidence>
<dbReference type="SMART" id="SM01032">
    <property type="entry name" value="BHD_3"/>
    <property type="match status" value="1"/>
</dbReference>
<gene>
    <name evidence="7" type="ORF">MUCCIDRAFT_124847</name>
</gene>
<dbReference type="Gene3D" id="3.30.70.2460">
    <property type="entry name" value="Rad4, beta-hairpin domain BHD3"/>
    <property type="match status" value="1"/>
</dbReference>
<keyword evidence="3" id="KW-0227">DNA damage</keyword>
<keyword evidence="8" id="KW-1185">Reference proteome</keyword>
<dbReference type="STRING" id="747725.A0A162QQJ0"/>
<comment type="similarity">
    <text evidence="2">Belongs to the XPC family.</text>
</comment>
<dbReference type="Proteomes" id="UP000077051">
    <property type="component" value="Unassembled WGS sequence"/>
</dbReference>
<proteinExistence type="inferred from homology"/>
<evidence type="ECO:0000256" key="4">
    <source>
        <dbReference type="ARBA" id="ARBA00023204"/>
    </source>
</evidence>
<dbReference type="GO" id="GO:0000111">
    <property type="term" value="C:nucleotide-excision repair factor 2 complex"/>
    <property type="evidence" value="ECO:0007669"/>
    <property type="project" value="TreeGrafter"/>
</dbReference>
<evidence type="ECO:0000313" key="7">
    <source>
        <dbReference type="EMBL" id="OAD01389.1"/>
    </source>
</evidence>
<dbReference type="GO" id="GO:0006298">
    <property type="term" value="P:mismatch repair"/>
    <property type="evidence" value="ECO:0007669"/>
    <property type="project" value="TreeGrafter"/>
</dbReference>
<organism evidence="7 8">
    <name type="scientific">Mucor lusitanicus CBS 277.49</name>
    <dbReference type="NCBI Taxonomy" id="747725"/>
    <lineage>
        <taxon>Eukaryota</taxon>
        <taxon>Fungi</taxon>
        <taxon>Fungi incertae sedis</taxon>
        <taxon>Mucoromycota</taxon>
        <taxon>Mucoromycotina</taxon>
        <taxon>Mucoromycetes</taxon>
        <taxon>Mucorales</taxon>
        <taxon>Mucorineae</taxon>
        <taxon>Mucoraceae</taxon>
        <taxon>Mucor</taxon>
    </lineage>
</organism>
<dbReference type="Pfam" id="PF10405">
    <property type="entry name" value="BHD_3"/>
    <property type="match status" value="1"/>
</dbReference>
<dbReference type="InterPro" id="IPR004583">
    <property type="entry name" value="DNA_repair_Rad4"/>
</dbReference>
<dbReference type="GO" id="GO:0006289">
    <property type="term" value="P:nucleotide-excision repair"/>
    <property type="evidence" value="ECO:0007669"/>
    <property type="project" value="InterPro"/>
</dbReference>
<dbReference type="VEuPathDB" id="FungiDB:MUCCIDRAFT_124847"/>
<reference evidence="7 8" key="1">
    <citation type="submission" date="2015-06" db="EMBL/GenBank/DDBJ databases">
        <title>Expansion of signal transduction pathways in fungi by whole-genome duplication.</title>
        <authorList>
            <consortium name="DOE Joint Genome Institute"/>
            <person name="Corrochano L.M."/>
            <person name="Kuo A."/>
            <person name="Marcet-Houben M."/>
            <person name="Polaino S."/>
            <person name="Salamov A."/>
            <person name="Villalobos J.M."/>
            <person name="Alvarez M.I."/>
            <person name="Avalos J."/>
            <person name="Benito E.P."/>
            <person name="Benoit I."/>
            <person name="Burger G."/>
            <person name="Camino L.P."/>
            <person name="Canovas D."/>
            <person name="Cerda-Olmedo E."/>
            <person name="Cheng J.-F."/>
            <person name="Dominguez A."/>
            <person name="Elias M."/>
            <person name="Eslava A.P."/>
            <person name="Glaser F."/>
            <person name="Grimwood J."/>
            <person name="Gutierrez G."/>
            <person name="Heitman J."/>
            <person name="Henrissat B."/>
            <person name="Iturriaga E.A."/>
            <person name="Lang B.F."/>
            <person name="Lavin J.L."/>
            <person name="Lee S."/>
            <person name="Li W."/>
            <person name="Lindquist E."/>
            <person name="Lopez-Garcia S."/>
            <person name="Luque E.M."/>
            <person name="Marcos A.T."/>
            <person name="Martin J."/>
            <person name="Mccluskey K."/>
            <person name="Medina H.R."/>
            <person name="Miralles-Duran A."/>
            <person name="Miyazaki A."/>
            <person name="Munoz-Torres E."/>
            <person name="Oguiza J.A."/>
            <person name="Ohm R."/>
            <person name="Olmedo M."/>
            <person name="Orejas M."/>
            <person name="Ortiz-Castellanos L."/>
            <person name="Pisabarro A.G."/>
            <person name="Rodriguez-Romero J."/>
            <person name="Ruiz-Herrera J."/>
            <person name="Ruiz-Vazquez R."/>
            <person name="Sanz C."/>
            <person name="Schackwitz W."/>
            <person name="Schmutz J."/>
            <person name="Shahriari M."/>
            <person name="Shelest E."/>
            <person name="Silva-Franco F."/>
            <person name="Soanes D."/>
            <person name="Syed K."/>
            <person name="Tagua V.G."/>
            <person name="Talbot N.J."/>
            <person name="Thon M."/>
            <person name="De Vries R.P."/>
            <person name="Wiebenga A."/>
            <person name="Yadav J.S."/>
            <person name="Braun E.L."/>
            <person name="Baker S."/>
            <person name="Garre V."/>
            <person name="Horwitz B."/>
            <person name="Torres-Martinez S."/>
            <person name="Idnurm A."/>
            <person name="Herrera-Estrella A."/>
            <person name="Gabaldon T."/>
            <person name="Grigoriev I.V."/>
        </authorList>
    </citation>
    <scope>NUCLEOTIDE SEQUENCE [LARGE SCALE GENOMIC DNA]</scope>
    <source>
        <strain evidence="7 8">CBS 277.49</strain>
    </source>
</reference>
<protein>
    <recommendedName>
        <fullName evidence="6">Rad4 beta-hairpin domain-containing protein</fullName>
    </recommendedName>
</protein>
<evidence type="ECO:0000256" key="3">
    <source>
        <dbReference type="ARBA" id="ARBA00022763"/>
    </source>
</evidence>
<evidence type="ECO:0000313" key="8">
    <source>
        <dbReference type="Proteomes" id="UP000077051"/>
    </source>
</evidence>
<dbReference type="InterPro" id="IPR018328">
    <property type="entry name" value="Rad4_beta-hairpin_dom3"/>
</dbReference>
<dbReference type="EMBL" id="AMYB01000006">
    <property type="protein sequence ID" value="OAD01389.1"/>
    <property type="molecule type" value="Genomic_DNA"/>
</dbReference>
<dbReference type="GO" id="GO:0003697">
    <property type="term" value="F:single-stranded DNA binding"/>
    <property type="evidence" value="ECO:0007669"/>
    <property type="project" value="TreeGrafter"/>
</dbReference>
<comment type="caution">
    <text evidence="7">The sequence shown here is derived from an EMBL/GenBank/DDBJ whole genome shotgun (WGS) entry which is preliminary data.</text>
</comment>
<keyword evidence="4" id="KW-0234">DNA repair</keyword>
<dbReference type="FunFam" id="3.30.70.2460:FF:000001">
    <property type="entry name" value="DNA repair protein Rad4 family"/>
    <property type="match status" value="1"/>
</dbReference>
<evidence type="ECO:0000256" key="5">
    <source>
        <dbReference type="ARBA" id="ARBA00023242"/>
    </source>
</evidence>
<dbReference type="GO" id="GO:0003684">
    <property type="term" value="F:damaged DNA binding"/>
    <property type="evidence" value="ECO:0007669"/>
    <property type="project" value="InterPro"/>
</dbReference>
<keyword evidence="5" id="KW-0539">Nucleus</keyword>
<dbReference type="InterPro" id="IPR042488">
    <property type="entry name" value="Rad4_BHD3_sf"/>
</dbReference>
<feature type="non-terminal residue" evidence="7">
    <location>
        <position position="1"/>
    </location>
</feature>
<comment type="subcellular location">
    <subcellularLocation>
        <location evidence="1">Nucleus</location>
    </subcellularLocation>
</comment>
<dbReference type="PANTHER" id="PTHR12135:SF0">
    <property type="entry name" value="DNA REPAIR PROTEIN COMPLEMENTING XP-C CELLS"/>
    <property type="match status" value="1"/>
</dbReference>
<dbReference type="GO" id="GO:0005737">
    <property type="term" value="C:cytoplasm"/>
    <property type="evidence" value="ECO:0007669"/>
    <property type="project" value="TreeGrafter"/>
</dbReference>
<name>A0A162QQJ0_MUCCL</name>
<dbReference type="OrthoDB" id="300780at2759"/>
<sequence>QAKQEGHDLLVACYGDWQTEPFVPLPVVDGKLPKNAYGSIDLFTPDMLPLGAAHIPIKGIAKLARKLGIDYADAVVDFEFVKMRAVPVMDGIIVAEQEKWVLLEAWEEHE</sequence>
<dbReference type="PANTHER" id="PTHR12135">
    <property type="entry name" value="DNA REPAIR PROTEIN XP-C / RAD4"/>
    <property type="match status" value="1"/>
</dbReference>
<dbReference type="GO" id="GO:0071942">
    <property type="term" value="C:XPC complex"/>
    <property type="evidence" value="ECO:0007669"/>
    <property type="project" value="TreeGrafter"/>
</dbReference>
<evidence type="ECO:0000256" key="1">
    <source>
        <dbReference type="ARBA" id="ARBA00004123"/>
    </source>
</evidence>
<evidence type="ECO:0000256" key="2">
    <source>
        <dbReference type="ARBA" id="ARBA00009525"/>
    </source>
</evidence>
<dbReference type="AlphaFoldDB" id="A0A162QQJ0"/>
<feature type="non-terminal residue" evidence="7">
    <location>
        <position position="110"/>
    </location>
</feature>
<feature type="domain" description="Rad4 beta-hairpin" evidence="6">
    <location>
        <begin position="32"/>
        <end position="106"/>
    </location>
</feature>